<dbReference type="Pfam" id="PF01061">
    <property type="entry name" value="ABC2_membrane"/>
    <property type="match status" value="1"/>
</dbReference>
<keyword evidence="9" id="KW-1185">Reference proteome</keyword>
<comment type="caution">
    <text evidence="8">The sequence shown here is derived from an EMBL/GenBank/DDBJ whole genome shotgun (WGS) entry which is preliminary data.</text>
</comment>
<name>A0A3M2JBT2_9CELL</name>
<comment type="subcellular location">
    <subcellularLocation>
        <location evidence="1">Membrane</location>
        <topology evidence="1">Multi-pass membrane protein</topology>
    </subcellularLocation>
</comment>
<evidence type="ECO:0000313" key="8">
    <source>
        <dbReference type="EMBL" id="RMI09686.1"/>
    </source>
</evidence>
<dbReference type="Proteomes" id="UP000269289">
    <property type="component" value="Unassembled WGS sequence"/>
</dbReference>
<evidence type="ECO:0000256" key="5">
    <source>
        <dbReference type="SAM" id="MobiDB-lite"/>
    </source>
</evidence>
<evidence type="ECO:0000256" key="3">
    <source>
        <dbReference type="ARBA" id="ARBA00022989"/>
    </source>
</evidence>
<evidence type="ECO:0000256" key="2">
    <source>
        <dbReference type="ARBA" id="ARBA00022692"/>
    </source>
</evidence>
<feature type="transmembrane region" description="Helical" evidence="6">
    <location>
        <begin position="82"/>
        <end position="104"/>
    </location>
</feature>
<feature type="transmembrane region" description="Helical" evidence="6">
    <location>
        <begin position="198"/>
        <end position="225"/>
    </location>
</feature>
<evidence type="ECO:0000256" key="4">
    <source>
        <dbReference type="ARBA" id="ARBA00023136"/>
    </source>
</evidence>
<protein>
    <submittedName>
        <fullName evidence="8">ABC transporter permease</fullName>
    </submittedName>
</protein>
<feature type="domain" description="ABC-2 type transporter transmembrane" evidence="7">
    <location>
        <begin position="47"/>
        <end position="236"/>
    </location>
</feature>
<gene>
    <name evidence="8" type="ORF">EBM89_09200</name>
</gene>
<feature type="transmembrane region" description="Helical" evidence="6">
    <location>
        <begin position="124"/>
        <end position="150"/>
    </location>
</feature>
<feature type="region of interest" description="Disordered" evidence="5">
    <location>
        <begin position="1"/>
        <end position="24"/>
    </location>
</feature>
<accession>A0A3M2JBT2</accession>
<feature type="transmembrane region" description="Helical" evidence="6">
    <location>
        <begin position="162"/>
        <end position="186"/>
    </location>
</feature>
<evidence type="ECO:0000259" key="7">
    <source>
        <dbReference type="Pfam" id="PF01061"/>
    </source>
</evidence>
<dbReference type="InterPro" id="IPR013525">
    <property type="entry name" value="ABC2_TM"/>
</dbReference>
<feature type="transmembrane region" description="Helical" evidence="6">
    <location>
        <begin position="51"/>
        <end position="70"/>
    </location>
</feature>
<keyword evidence="4 6" id="KW-0472">Membrane</keyword>
<keyword evidence="3 6" id="KW-1133">Transmembrane helix</keyword>
<dbReference type="EMBL" id="RFFI01000042">
    <property type="protein sequence ID" value="RMI09686.1"/>
    <property type="molecule type" value="Genomic_DNA"/>
</dbReference>
<dbReference type="GO" id="GO:0140359">
    <property type="term" value="F:ABC-type transporter activity"/>
    <property type="evidence" value="ECO:0007669"/>
    <property type="project" value="InterPro"/>
</dbReference>
<evidence type="ECO:0000313" key="9">
    <source>
        <dbReference type="Proteomes" id="UP000269289"/>
    </source>
</evidence>
<feature type="transmembrane region" description="Helical" evidence="6">
    <location>
        <begin position="245"/>
        <end position="266"/>
    </location>
</feature>
<dbReference type="AlphaFoldDB" id="A0A3M2JBT2"/>
<keyword evidence="2 6" id="KW-0812">Transmembrane</keyword>
<evidence type="ECO:0000256" key="6">
    <source>
        <dbReference type="SAM" id="Phobius"/>
    </source>
</evidence>
<proteinExistence type="predicted"/>
<dbReference type="GO" id="GO:0016020">
    <property type="term" value="C:membrane"/>
    <property type="evidence" value="ECO:0007669"/>
    <property type="project" value="UniProtKB-SubCell"/>
</dbReference>
<sequence length="282" mass="29139">MVPGRRRRRPRRPRNPARDPGGELPGARGGVRVIDLRLWVFHVARFSRNGYFVQLLLTSTLGLVALQALAAQAPGARGAELGWLRAGMVGTWTVCTVAAGMIGFQRFQGTLVHLVRSPLAPARVLLPVVGAASVFGLAALPLAAAGSWLLRQPVALGAVLPMAAAAVVFWLACLSVSAVVGMLFVLTPNAMVYEGLLAVPLVLVSGVFGTPTGLPSAAVALAHVLPTRSAVELLHAVVSGAPASASLVVGSVAVSAVWLVVAAWVARVVTRRATTAGTVELV</sequence>
<reference evidence="8 9" key="1">
    <citation type="submission" date="2018-10" db="EMBL/GenBank/DDBJ databases">
        <title>Isolation, diversity and antifungal activity of actinobacteria from wheat.</title>
        <authorList>
            <person name="Han C."/>
        </authorList>
    </citation>
    <scope>NUCLEOTIDE SEQUENCE [LARGE SCALE GENOMIC DNA]</scope>
    <source>
        <strain evidence="8 9">NEAU-YY56</strain>
    </source>
</reference>
<evidence type="ECO:0000256" key="1">
    <source>
        <dbReference type="ARBA" id="ARBA00004141"/>
    </source>
</evidence>
<feature type="compositionally biased region" description="Basic residues" evidence="5">
    <location>
        <begin position="1"/>
        <end position="15"/>
    </location>
</feature>
<organism evidence="8 9">
    <name type="scientific">Cellulomonas triticagri</name>
    <dbReference type="NCBI Taxonomy" id="2483352"/>
    <lineage>
        <taxon>Bacteria</taxon>
        <taxon>Bacillati</taxon>
        <taxon>Actinomycetota</taxon>
        <taxon>Actinomycetes</taxon>
        <taxon>Micrococcales</taxon>
        <taxon>Cellulomonadaceae</taxon>
        <taxon>Cellulomonas</taxon>
    </lineage>
</organism>